<gene>
    <name evidence="2" type="ORF">E0486_17715</name>
</gene>
<dbReference type="InterPro" id="IPR002725">
    <property type="entry name" value="YgjP-like_metallopeptidase"/>
</dbReference>
<accession>A0A4R4DTU4</accession>
<dbReference type="EMBL" id="SKFH01000053">
    <property type="protein sequence ID" value="TCZ65188.1"/>
    <property type="molecule type" value="Genomic_DNA"/>
</dbReference>
<dbReference type="Proteomes" id="UP000295164">
    <property type="component" value="Unassembled WGS sequence"/>
</dbReference>
<dbReference type="AlphaFoldDB" id="A0A4R4DTU4"/>
<evidence type="ECO:0000313" key="3">
    <source>
        <dbReference type="Proteomes" id="UP000295164"/>
    </source>
</evidence>
<name>A0A4R4DTU4_9BACT</name>
<evidence type="ECO:0000313" key="2">
    <source>
        <dbReference type="EMBL" id="TCZ65188.1"/>
    </source>
</evidence>
<sequence length="251" mass="29623">MKSWRSSKHRVSTNSTISVGPFEIEVVRKDIKNMHLAVYPPTGRVRLAAPKTTDADVVRLFAISKLGWIKKQVKNFEAQPRETPREYVSGESHYFQGKRYQLRVVETKGVQQVLLKGTKFLEMQVRPNATLEQRGELLKEWYRVQLKKQLPQLIAKWERKIGVRCDSWGIKQMRTKWGTCTVASKRIWLNLELAKKPSICLEYIVCHELIHLLERSHNDRFVALMNQHMPKWRLHREELNKLPVAHTDWKY</sequence>
<dbReference type="OrthoDB" id="9811177at2"/>
<feature type="domain" description="YgjP-like metallopeptidase" evidence="1">
    <location>
        <begin position="36"/>
        <end position="241"/>
    </location>
</feature>
<dbReference type="Pfam" id="PF01863">
    <property type="entry name" value="YgjP-like"/>
    <property type="match status" value="1"/>
</dbReference>
<reference evidence="2 3" key="1">
    <citation type="submission" date="2019-03" db="EMBL/GenBank/DDBJ databases">
        <authorList>
            <person name="Kim M.K.M."/>
        </authorList>
    </citation>
    <scope>NUCLEOTIDE SEQUENCE [LARGE SCALE GENOMIC DNA]</scope>
    <source>
        <strain evidence="2 3">17J68-15</strain>
    </source>
</reference>
<evidence type="ECO:0000259" key="1">
    <source>
        <dbReference type="Pfam" id="PF01863"/>
    </source>
</evidence>
<proteinExistence type="predicted"/>
<dbReference type="PANTHER" id="PTHR30399:SF1">
    <property type="entry name" value="UTP PYROPHOSPHATASE"/>
    <property type="match status" value="1"/>
</dbReference>
<dbReference type="Gene3D" id="3.30.2010.10">
    <property type="entry name" value="Metalloproteases ('zincins'), catalytic domain"/>
    <property type="match status" value="1"/>
</dbReference>
<dbReference type="PANTHER" id="PTHR30399">
    <property type="entry name" value="UNCHARACTERIZED PROTEIN YGJP"/>
    <property type="match status" value="1"/>
</dbReference>
<keyword evidence="3" id="KW-1185">Reference proteome</keyword>
<dbReference type="InterPro" id="IPR053136">
    <property type="entry name" value="UTP_pyrophosphatase-like"/>
</dbReference>
<organism evidence="2 3">
    <name type="scientific">Flaviaesturariibacter aridisoli</name>
    <dbReference type="NCBI Taxonomy" id="2545761"/>
    <lineage>
        <taxon>Bacteria</taxon>
        <taxon>Pseudomonadati</taxon>
        <taxon>Bacteroidota</taxon>
        <taxon>Chitinophagia</taxon>
        <taxon>Chitinophagales</taxon>
        <taxon>Chitinophagaceae</taxon>
        <taxon>Flaviaestuariibacter</taxon>
    </lineage>
</organism>
<protein>
    <submittedName>
        <fullName evidence="2">M48 family peptidase</fullName>
    </submittedName>
</protein>
<comment type="caution">
    <text evidence="2">The sequence shown here is derived from an EMBL/GenBank/DDBJ whole genome shotgun (WGS) entry which is preliminary data.</text>
</comment>